<dbReference type="InterPro" id="IPR018950">
    <property type="entry name" value="DiS-bond_isomerase_DsbC/G_N"/>
</dbReference>
<dbReference type="Gene3D" id="3.40.30.10">
    <property type="entry name" value="Glutaredoxin"/>
    <property type="match status" value="1"/>
</dbReference>
<protein>
    <recommendedName>
        <fullName evidence="8">Thiol:disulfide interchange protein</fullName>
    </recommendedName>
</protein>
<dbReference type="InterPro" id="IPR013766">
    <property type="entry name" value="Thioredoxin_domain"/>
</dbReference>
<keyword evidence="5 8" id="KW-0574">Periplasm</keyword>
<dbReference type="InterPro" id="IPR012336">
    <property type="entry name" value="Thioredoxin-like_fold"/>
</dbReference>
<dbReference type="SUPFAM" id="SSF52833">
    <property type="entry name" value="Thioredoxin-like"/>
    <property type="match status" value="1"/>
</dbReference>
<evidence type="ECO:0000256" key="3">
    <source>
        <dbReference type="ARBA" id="ARBA00009813"/>
    </source>
</evidence>
<proteinExistence type="inferred from homology"/>
<keyword evidence="4 8" id="KW-0732">Signal</keyword>
<comment type="similarity">
    <text evidence="3 8">Belongs to the thioredoxin family. DsbC subfamily.</text>
</comment>
<dbReference type="Proteomes" id="UP000648722">
    <property type="component" value="Unassembled WGS sequence"/>
</dbReference>
<evidence type="ECO:0000313" key="10">
    <source>
        <dbReference type="EMBL" id="GGH05024.1"/>
    </source>
</evidence>
<evidence type="ECO:0000256" key="1">
    <source>
        <dbReference type="ARBA" id="ARBA00003565"/>
    </source>
</evidence>
<dbReference type="Gene3D" id="3.10.450.70">
    <property type="entry name" value="Disulphide bond isomerase, DsbC/G, N-terminal"/>
    <property type="match status" value="1"/>
</dbReference>
<dbReference type="RefSeq" id="WP_188452626.1">
    <property type="nucleotide sequence ID" value="NZ_BMFS01000010.1"/>
</dbReference>
<name>A0ABQ1XWS9_9PROT</name>
<feature type="domain" description="Thioredoxin" evidence="9">
    <location>
        <begin position="130"/>
        <end position="299"/>
    </location>
</feature>
<dbReference type="PANTHER" id="PTHR35272:SF3">
    <property type="entry name" value="THIOL:DISULFIDE INTERCHANGE PROTEIN DSBC"/>
    <property type="match status" value="1"/>
</dbReference>
<dbReference type="InterPro" id="IPR036249">
    <property type="entry name" value="Thioredoxin-like_sf"/>
</dbReference>
<feature type="signal peptide" evidence="8">
    <location>
        <begin position="1"/>
        <end position="26"/>
    </location>
</feature>
<dbReference type="InterPro" id="IPR009094">
    <property type="entry name" value="DiS-bond_isomerase_DsbC/G_N_sf"/>
</dbReference>
<dbReference type="InterPro" id="IPR033954">
    <property type="entry name" value="DiS-bond_Isoase_DsbC/G"/>
</dbReference>
<evidence type="ECO:0000256" key="4">
    <source>
        <dbReference type="ARBA" id="ARBA00022729"/>
    </source>
</evidence>
<evidence type="ECO:0000256" key="8">
    <source>
        <dbReference type="RuleBase" id="RU364038"/>
    </source>
</evidence>
<gene>
    <name evidence="10" type="primary">dsbC</name>
    <name evidence="10" type="ORF">GCM10007420_21830</name>
</gene>
<evidence type="ECO:0000256" key="7">
    <source>
        <dbReference type="ARBA" id="ARBA00023284"/>
    </source>
</evidence>
<comment type="function">
    <text evidence="1">May be required for disulfide bond formation in some proteins.</text>
</comment>
<evidence type="ECO:0000256" key="2">
    <source>
        <dbReference type="ARBA" id="ARBA00004418"/>
    </source>
</evidence>
<dbReference type="InterPro" id="IPR051470">
    <property type="entry name" value="Thiol:disulfide_interchange"/>
</dbReference>
<organism evidence="10 11">
    <name type="scientific">Glycocaulis albus</name>
    <dbReference type="NCBI Taxonomy" id="1382801"/>
    <lineage>
        <taxon>Bacteria</taxon>
        <taxon>Pseudomonadati</taxon>
        <taxon>Pseudomonadota</taxon>
        <taxon>Alphaproteobacteria</taxon>
        <taxon>Maricaulales</taxon>
        <taxon>Maricaulaceae</taxon>
        <taxon>Glycocaulis</taxon>
    </lineage>
</organism>
<dbReference type="Pfam" id="PF10411">
    <property type="entry name" value="DsbC_N"/>
    <property type="match status" value="1"/>
</dbReference>
<evidence type="ECO:0000256" key="6">
    <source>
        <dbReference type="ARBA" id="ARBA00023157"/>
    </source>
</evidence>
<keyword evidence="11" id="KW-1185">Reference proteome</keyword>
<evidence type="ECO:0000259" key="9">
    <source>
        <dbReference type="PROSITE" id="PS51352"/>
    </source>
</evidence>
<dbReference type="PANTHER" id="PTHR35272">
    <property type="entry name" value="THIOL:DISULFIDE INTERCHANGE PROTEIN DSBC-RELATED"/>
    <property type="match status" value="1"/>
</dbReference>
<feature type="chain" id="PRO_5044951646" description="Thiol:disulfide interchange protein" evidence="8">
    <location>
        <begin position="27"/>
        <end position="299"/>
    </location>
</feature>
<comment type="subcellular location">
    <subcellularLocation>
        <location evidence="2 8">Periplasm</location>
    </subcellularLocation>
</comment>
<evidence type="ECO:0000256" key="5">
    <source>
        <dbReference type="ARBA" id="ARBA00022764"/>
    </source>
</evidence>
<dbReference type="Pfam" id="PF13098">
    <property type="entry name" value="Thioredoxin_2"/>
    <property type="match status" value="1"/>
</dbReference>
<keyword evidence="7 8" id="KW-0676">Redox-active center</keyword>
<dbReference type="PROSITE" id="PS51352">
    <property type="entry name" value="THIOREDOXIN_2"/>
    <property type="match status" value="1"/>
</dbReference>
<dbReference type="SUPFAM" id="SSF54423">
    <property type="entry name" value="DsbC/DsbG N-terminal domain-like"/>
    <property type="match status" value="1"/>
</dbReference>
<comment type="function">
    <text evidence="8">Required for disulfide bond formation in some periplasmic proteins. Acts by transferring its disulfide bond to other proteins and is reduced in the process.</text>
</comment>
<dbReference type="CDD" id="cd03020">
    <property type="entry name" value="DsbA_DsbC_DsbG"/>
    <property type="match status" value="1"/>
</dbReference>
<keyword evidence="6" id="KW-1015">Disulfide bond</keyword>
<reference evidence="11" key="1">
    <citation type="journal article" date="2019" name="Int. J. Syst. Evol. Microbiol.">
        <title>The Global Catalogue of Microorganisms (GCM) 10K type strain sequencing project: providing services to taxonomists for standard genome sequencing and annotation.</title>
        <authorList>
            <consortium name="The Broad Institute Genomics Platform"/>
            <consortium name="The Broad Institute Genome Sequencing Center for Infectious Disease"/>
            <person name="Wu L."/>
            <person name="Ma J."/>
        </authorList>
    </citation>
    <scope>NUCLEOTIDE SEQUENCE [LARGE SCALE GENOMIC DNA]</scope>
    <source>
        <strain evidence="11">CGMCC 1.12766</strain>
    </source>
</reference>
<sequence>MKSPNKKVLYASAAVLIAVPGSIAAAALTVAHLSRPDGMAAEMTISQVEGLLPGIAVTSVNCEAVAGLCEVIAGERIFYVDPRRGYAYTGSIYDLEAREDVTARRREAVVGFANLLAGDAQVRNGGPERVAGGQGAQPPAVPPVRGGEAVASVEVTLPLENAVVHNGGQGLPVLHVFSDLTCPYCQRLHNELARATDFEVREYYVDWLGRGGGARAALVLCAEDRSQAADDMYASGTVSVSREQAECAAEYGPVIAANTSFASGFGMRGTPTMVFEDGRRLPGGYMPLEQITAFINSES</sequence>
<accession>A0ABQ1XWS9</accession>
<evidence type="ECO:0000313" key="11">
    <source>
        <dbReference type="Proteomes" id="UP000648722"/>
    </source>
</evidence>
<dbReference type="EMBL" id="BMFS01000010">
    <property type="protein sequence ID" value="GGH05024.1"/>
    <property type="molecule type" value="Genomic_DNA"/>
</dbReference>
<comment type="caution">
    <text evidence="10">The sequence shown here is derived from an EMBL/GenBank/DDBJ whole genome shotgun (WGS) entry which is preliminary data.</text>
</comment>